<evidence type="ECO:0000313" key="3">
    <source>
        <dbReference type="Proteomes" id="UP000000374"/>
    </source>
</evidence>
<evidence type="ECO:0000259" key="1">
    <source>
        <dbReference type="Pfam" id="PF08532"/>
    </source>
</evidence>
<dbReference type="Proteomes" id="UP000000374">
    <property type="component" value="Chromosome"/>
</dbReference>
<dbReference type="eggNOG" id="COG1874">
    <property type="taxonomic scope" value="Bacteria"/>
</dbReference>
<dbReference type="InterPro" id="IPR013738">
    <property type="entry name" value="Beta_galactosidase_Trimer"/>
</dbReference>
<dbReference type="SUPFAM" id="SSF52317">
    <property type="entry name" value="Class I glutamine amidotransferase-like"/>
    <property type="match status" value="1"/>
</dbReference>
<dbReference type="OrthoDB" id="9800974at2"/>
<reference evidence="3" key="1">
    <citation type="submission" date="2006-12" db="EMBL/GenBank/DDBJ databases">
        <title>Complete sequence of chromosome 1 of Verminephrobacter eiseniae EF01-2.</title>
        <authorList>
            <person name="Copeland A."/>
            <person name="Lucas S."/>
            <person name="Lapidus A."/>
            <person name="Barry K."/>
            <person name="Detter J.C."/>
            <person name="Glavina del Rio T."/>
            <person name="Dalin E."/>
            <person name="Tice H."/>
            <person name="Pitluck S."/>
            <person name="Chertkov O."/>
            <person name="Brettin T."/>
            <person name="Bruce D."/>
            <person name="Han C."/>
            <person name="Tapia R."/>
            <person name="Gilna P."/>
            <person name="Schmutz J."/>
            <person name="Larimer F."/>
            <person name="Land M."/>
            <person name="Hauser L."/>
            <person name="Kyrpides N."/>
            <person name="Kim E."/>
            <person name="Stahl D."/>
            <person name="Richardson P."/>
        </authorList>
    </citation>
    <scope>NUCLEOTIDE SEQUENCE [LARGE SCALE GENOMIC DNA]</scope>
    <source>
        <strain evidence="3">EF01-2</strain>
    </source>
</reference>
<dbReference type="Pfam" id="PF08532">
    <property type="entry name" value="Glyco_hydro_42M"/>
    <property type="match status" value="1"/>
</dbReference>
<dbReference type="HOGENOM" id="CLU_1539378_0_0_4"/>
<dbReference type="EMBL" id="CP000542">
    <property type="protein sequence ID" value="ABM59180.1"/>
    <property type="molecule type" value="Genomic_DNA"/>
</dbReference>
<dbReference type="KEGG" id="vei:Veis_3459"/>
<dbReference type="InterPro" id="IPR029062">
    <property type="entry name" value="Class_I_gatase-like"/>
</dbReference>
<sequence>MTRRPAVLPVVDEQCHPGAGVHARACHGSGARAGHHDGIPCGFVPPQDDLLRLTVFFIAHGGQWGSMGVICKDAWTQAIEAFARAGGTVIAGARTGTRDANRHVIRDTAPGRALPAPCGVEVQEFGLMPSSADGADIEGVPVGVERRTDRVHGTGALRRAAHGCAVIKPASAHA</sequence>
<evidence type="ECO:0000313" key="2">
    <source>
        <dbReference type="EMBL" id="ABM59180.1"/>
    </source>
</evidence>
<dbReference type="AlphaFoldDB" id="A1WNH3"/>
<protein>
    <recommendedName>
        <fullName evidence="1">Beta-galactosidase trimerisation domain-containing protein</fullName>
    </recommendedName>
</protein>
<dbReference type="GO" id="GO:0004565">
    <property type="term" value="F:beta-galactosidase activity"/>
    <property type="evidence" value="ECO:0007669"/>
    <property type="project" value="InterPro"/>
</dbReference>
<accession>A1WNH3</accession>
<dbReference type="STRING" id="391735.Veis_3459"/>
<dbReference type="GO" id="GO:0005975">
    <property type="term" value="P:carbohydrate metabolic process"/>
    <property type="evidence" value="ECO:0007669"/>
    <property type="project" value="InterPro"/>
</dbReference>
<dbReference type="Gene3D" id="3.40.50.880">
    <property type="match status" value="1"/>
</dbReference>
<dbReference type="CDD" id="cd03143">
    <property type="entry name" value="A4_beta-galactosidase_middle_domain"/>
    <property type="match status" value="1"/>
</dbReference>
<organism evidence="2 3">
    <name type="scientific">Verminephrobacter eiseniae (strain EF01-2)</name>
    <dbReference type="NCBI Taxonomy" id="391735"/>
    <lineage>
        <taxon>Bacteria</taxon>
        <taxon>Pseudomonadati</taxon>
        <taxon>Pseudomonadota</taxon>
        <taxon>Betaproteobacteria</taxon>
        <taxon>Burkholderiales</taxon>
        <taxon>Comamonadaceae</taxon>
        <taxon>Verminephrobacter</taxon>
    </lineage>
</organism>
<name>A1WNH3_VEREI</name>
<proteinExistence type="predicted"/>
<gene>
    <name evidence="2" type="ordered locus">Veis_3459</name>
</gene>
<feature type="domain" description="Beta-galactosidase trimerisation" evidence="1">
    <location>
        <begin position="69"/>
        <end position="131"/>
    </location>
</feature>
<keyword evidence="3" id="KW-1185">Reference proteome</keyword>